<organism evidence="2 3">
    <name type="scientific">Rhynchospora breviuscula</name>
    <dbReference type="NCBI Taxonomy" id="2022672"/>
    <lineage>
        <taxon>Eukaryota</taxon>
        <taxon>Viridiplantae</taxon>
        <taxon>Streptophyta</taxon>
        <taxon>Embryophyta</taxon>
        <taxon>Tracheophyta</taxon>
        <taxon>Spermatophyta</taxon>
        <taxon>Magnoliopsida</taxon>
        <taxon>Liliopsida</taxon>
        <taxon>Poales</taxon>
        <taxon>Cyperaceae</taxon>
        <taxon>Cyperoideae</taxon>
        <taxon>Rhynchosporeae</taxon>
        <taxon>Rhynchospora</taxon>
    </lineage>
</organism>
<dbReference type="PANTHER" id="PTHR40111">
    <property type="entry name" value="CEPHALOSPORIN-C DEACETYLASE"/>
    <property type="match status" value="1"/>
</dbReference>
<protein>
    <recommendedName>
        <fullName evidence="1">Acetyl xylan esterase domain-containing protein</fullName>
    </recommendedName>
</protein>
<feature type="domain" description="Acetyl xylan esterase" evidence="1">
    <location>
        <begin position="89"/>
        <end position="405"/>
    </location>
</feature>
<dbReference type="InterPro" id="IPR039069">
    <property type="entry name" value="CE7"/>
</dbReference>
<gene>
    <name evidence="2" type="ORF">LUZ63_022256</name>
</gene>
<dbReference type="OrthoDB" id="10519614at2759"/>
<evidence type="ECO:0000313" key="3">
    <source>
        <dbReference type="Proteomes" id="UP001151287"/>
    </source>
</evidence>
<evidence type="ECO:0000259" key="1">
    <source>
        <dbReference type="Pfam" id="PF05448"/>
    </source>
</evidence>
<name>A0A9Q0BZ26_9POAL</name>
<keyword evidence="3" id="KW-1185">Reference proteome</keyword>
<accession>A0A9Q0BZ26</accession>
<sequence>MDEFVPELRDMIERSRSNEIELAITNPCFEAWLSMHVDSSAAKLDRHQRGIAACRYAPADSAEDGALIGRRPVFATVERGHQEDPMAVNFTDMPLELLHEYRPELREPEGLDAFWADTLAEARAVARPATLAPAAGPVRALSVQDLTFTGFAGDEIRGWVVRPHGDAPLPAVVEFIGYGGGRGLAGDKIAWAAAGYVHVVMDTRGQGSGWSIGDTPDPHGSAAAHPGVMTRGIRDPRDYYYRRLYTDAACLIDVVRELPGVDATRIAVTGGSQGGALAIAAAALSGDAVAALMPDVPFLCDIPNAIVRTPSPPFTEITRWLSIHRDDTAAALHTLSHIDGAILARRITAPAFFSVALMDDIVLPSGVFAAFHALASEDAAIEVYPYNGHEGGGTRHWARQVAWLDTRFGLS</sequence>
<dbReference type="SUPFAM" id="SSF53474">
    <property type="entry name" value="alpha/beta-Hydrolases"/>
    <property type="match status" value="1"/>
</dbReference>
<dbReference type="EMBL" id="JAMQYH010000604">
    <property type="protein sequence ID" value="KAJ1682518.1"/>
    <property type="molecule type" value="Genomic_DNA"/>
</dbReference>
<dbReference type="Pfam" id="PF05448">
    <property type="entry name" value="AXE1"/>
    <property type="match status" value="1"/>
</dbReference>
<dbReference type="Gene3D" id="3.40.50.1820">
    <property type="entry name" value="alpha/beta hydrolase"/>
    <property type="match status" value="1"/>
</dbReference>
<dbReference type="GO" id="GO:0052689">
    <property type="term" value="F:carboxylic ester hydrolase activity"/>
    <property type="evidence" value="ECO:0007669"/>
    <property type="project" value="TreeGrafter"/>
</dbReference>
<evidence type="ECO:0000313" key="2">
    <source>
        <dbReference type="EMBL" id="KAJ1682518.1"/>
    </source>
</evidence>
<reference evidence="2" key="1">
    <citation type="journal article" date="2022" name="Cell">
        <title>Repeat-based holocentromeres influence genome architecture and karyotype evolution.</title>
        <authorList>
            <person name="Hofstatter P.G."/>
            <person name="Thangavel G."/>
            <person name="Lux T."/>
            <person name="Neumann P."/>
            <person name="Vondrak T."/>
            <person name="Novak P."/>
            <person name="Zhang M."/>
            <person name="Costa L."/>
            <person name="Castellani M."/>
            <person name="Scott A."/>
            <person name="Toegelov H."/>
            <person name="Fuchs J."/>
            <person name="Mata-Sucre Y."/>
            <person name="Dias Y."/>
            <person name="Vanzela A.L.L."/>
            <person name="Huettel B."/>
            <person name="Almeida C.C.S."/>
            <person name="Simkova H."/>
            <person name="Souza G."/>
            <person name="Pedrosa-Harand A."/>
            <person name="Macas J."/>
            <person name="Mayer K.F.X."/>
            <person name="Houben A."/>
            <person name="Marques A."/>
        </authorList>
    </citation>
    <scope>NUCLEOTIDE SEQUENCE</scope>
    <source>
        <strain evidence="2">RhyBre1mFocal</strain>
    </source>
</reference>
<dbReference type="Proteomes" id="UP001151287">
    <property type="component" value="Unassembled WGS sequence"/>
</dbReference>
<comment type="caution">
    <text evidence="2">The sequence shown here is derived from an EMBL/GenBank/DDBJ whole genome shotgun (WGS) entry which is preliminary data.</text>
</comment>
<dbReference type="AlphaFoldDB" id="A0A9Q0BZ26"/>
<dbReference type="InterPro" id="IPR008391">
    <property type="entry name" value="AXE1_dom"/>
</dbReference>
<dbReference type="GO" id="GO:0005976">
    <property type="term" value="P:polysaccharide metabolic process"/>
    <property type="evidence" value="ECO:0007669"/>
    <property type="project" value="TreeGrafter"/>
</dbReference>
<proteinExistence type="predicted"/>
<dbReference type="PANTHER" id="PTHR40111:SF1">
    <property type="entry name" value="CEPHALOSPORIN-C DEACETYLASE"/>
    <property type="match status" value="1"/>
</dbReference>
<dbReference type="InterPro" id="IPR029058">
    <property type="entry name" value="AB_hydrolase_fold"/>
</dbReference>